<evidence type="ECO:0000256" key="2">
    <source>
        <dbReference type="ARBA" id="ARBA00023125"/>
    </source>
</evidence>
<dbReference type="Pfam" id="PF13545">
    <property type="entry name" value="HTH_Crp_2"/>
    <property type="match status" value="1"/>
</dbReference>
<dbReference type="Proteomes" id="UP000652760">
    <property type="component" value="Unassembled WGS sequence"/>
</dbReference>
<dbReference type="InterPro" id="IPR012318">
    <property type="entry name" value="HTH_CRP"/>
</dbReference>
<evidence type="ECO:0000256" key="1">
    <source>
        <dbReference type="ARBA" id="ARBA00023015"/>
    </source>
</evidence>
<reference evidence="6" key="1">
    <citation type="submission" date="2021-01" db="EMBL/GenBank/DDBJ databases">
        <title>Genome public.</title>
        <authorList>
            <person name="Liu C."/>
            <person name="Sun Q."/>
        </authorList>
    </citation>
    <scope>NUCLEOTIDE SEQUENCE [LARGE SCALE GENOMIC DNA]</scope>
    <source>
        <strain evidence="6">YIM B02556</strain>
    </source>
</reference>
<protein>
    <submittedName>
        <fullName evidence="5">Crp/Fnr family transcriptional regulator</fullName>
    </submittedName>
</protein>
<sequence length="278" mass="30344">MRPECQSCPVRRDGLCASASDAHLIALGNIKHPLWQVQAGGCVFAEGDASETVFIIRRGWAVASTFHENGRRQVLRFAMPGSMVGFETTADGFMPCTTEALTDLTVCPIPRQSLIRLCQSAPELALRMASLLAAETISDWRLLGGLGTCNATERIARLLLALCQRQNRAFGTGEEEFALPITQTLIADATGLTSVHVCRTLKEMRAVGLLSFMKGRLRIMDWSRLAELAEMSGSRESDFPTPTPNPRLGPEAWSEAAWRRMSDRCPSSVHIGSHVGST</sequence>
<dbReference type="InterPro" id="IPR014710">
    <property type="entry name" value="RmlC-like_jellyroll"/>
</dbReference>
<dbReference type="PANTHER" id="PTHR24567">
    <property type="entry name" value="CRP FAMILY TRANSCRIPTIONAL REGULATORY PROTEIN"/>
    <property type="match status" value="1"/>
</dbReference>
<dbReference type="InterPro" id="IPR036388">
    <property type="entry name" value="WH-like_DNA-bd_sf"/>
</dbReference>
<evidence type="ECO:0000313" key="5">
    <source>
        <dbReference type="EMBL" id="MBK1840506.1"/>
    </source>
</evidence>
<dbReference type="SUPFAM" id="SSF46785">
    <property type="entry name" value="Winged helix' DNA-binding domain"/>
    <property type="match status" value="1"/>
</dbReference>
<proteinExistence type="predicted"/>
<dbReference type="SMART" id="SM00100">
    <property type="entry name" value="cNMP"/>
    <property type="match status" value="1"/>
</dbReference>
<dbReference type="Gene3D" id="2.60.120.10">
    <property type="entry name" value="Jelly Rolls"/>
    <property type="match status" value="1"/>
</dbReference>
<dbReference type="CDD" id="cd00092">
    <property type="entry name" value="HTH_CRP"/>
    <property type="match status" value="1"/>
</dbReference>
<evidence type="ECO:0000259" key="4">
    <source>
        <dbReference type="PROSITE" id="PS51063"/>
    </source>
</evidence>
<dbReference type="InterPro" id="IPR000595">
    <property type="entry name" value="cNMP-bd_dom"/>
</dbReference>
<gene>
    <name evidence="5" type="ORF">JHL17_24185</name>
</gene>
<dbReference type="RefSeq" id="WP_200197117.1">
    <property type="nucleotide sequence ID" value="NZ_JAENHM010000064.1"/>
</dbReference>
<dbReference type="SUPFAM" id="SSF51206">
    <property type="entry name" value="cAMP-binding domain-like"/>
    <property type="match status" value="1"/>
</dbReference>
<dbReference type="SMART" id="SM00419">
    <property type="entry name" value="HTH_CRP"/>
    <property type="match status" value="1"/>
</dbReference>
<organism evidence="5 6">
    <name type="scientific">Azospirillum endophyticum</name>
    <dbReference type="NCBI Taxonomy" id="2800326"/>
    <lineage>
        <taxon>Bacteria</taxon>
        <taxon>Pseudomonadati</taxon>
        <taxon>Pseudomonadota</taxon>
        <taxon>Alphaproteobacteria</taxon>
        <taxon>Rhodospirillales</taxon>
        <taxon>Azospirillaceae</taxon>
        <taxon>Azospirillum</taxon>
    </lineage>
</organism>
<evidence type="ECO:0000313" key="6">
    <source>
        <dbReference type="Proteomes" id="UP000652760"/>
    </source>
</evidence>
<feature type="domain" description="HTH crp-type" evidence="4">
    <location>
        <begin position="149"/>
        <end position="223"/>
    </location>
</feature>
<dbReference type="Gene3D" id="1.10.10.10">
    <property type="entry name" value="Winged helix-like DNA-binding domain superfamily/Winged helix DNA-binding domain"/>
    <property type="match status" value="1"/>
</dbReference>
<keyword evidence="6" id="KW-1185">Reference proteome</keyword>
<dbReference type="PANTHER" id="PTHR24567:SF75">
    <property type="entry name" value="FUMARATE AND NITRATE REDUCTION REGULATORY PROTEIN"/>
    <property type="match status" value="1"/>
</dbReference>
<dbReference type="InterPro" id="IPR050397">
    <property type="entry name" value="Env_Response_Regulators"/>
</dbReference>
<evidence type="ECO:0000256" key="3">
    <source>
        <dbReference type="ARBA" id="ARBA00023163"/>
    </source>
</evidence>
<accession>A0ABS1FAR8</accession>
<dbReference type="EMBL" id="JAENHM010000064">
    <property type="protein sequence ID" value="MBK1840506.1"/>
    <property type="molecule type" value="Genomic_DNA"/>
</dbReference>
<keyword evidence="1" id="KW-0805">Transcription regulation</keyword>
<keyword evidence="2" id="KW-0238">DNA-binding</keyword>
<dbReference type="InterPro" id="IPR018490">
    <property type="entry name" value="cNMP-bd_dom_sf"/>
</dbReference>
<dbReference type="CDD" id="cd00038">
    <property type="entry name" value="CAP_ED"/>
    <property type="match status" value="1"/>
</dbReference>
<comment type="caution">
    <text evidence="5">The sequence shown here is derived from an EMBL/GenBank/DDBJ whole genome shotgun (WGS) entry which is preliminary data.</text>
</comment>
<keyword evidence="3" id="KW-0804">Transcription</keyword>
<dbReference type="PROSITE" id="PS51063">
    <property type="entry name" value="HTH_CRP_2"/>
    <property type="match status" value="1"/>
</dbReference>
<dbReference type="InterPro" id="IPR036390">
    <property type="entry name" value="WH_DNA-bd_sf"/>
</dbReference>
<dbReference type="Pfam" id="PF00027">
    <property type="entry name" value="cNMP_binding"/>
    <property type="match status" value="1"/>
</dbReference>
<name>A0ABS1FAR8_9PROT</name>